<dbReference type="SUPFAM" id="SSF143011">
    <property type="entry name" value="RelE-like"/>
    <property type="match status" value="1"/>
</dbReference>
<reference evidence="1 2" key="1">
    <citation type="submission" date="2014-05" db="EMBL/GenBank/DDBJ databases">
        <title>Novel Listeriaceae from food processing environments.</title>
        <authorList>
            <person name="den Bakker H.C."/>
        </authorList>
    </citation>
    <scope>NUCLEOTIDE SEQUENCE [LARGE SCALE GENOMIC DNA]</scope>
    <source>
        <strain evidence="1 2">FSL A5-0281</strain>
    </source>
</reference>
<dbReference type="OrthoDB" id="2363589at2"/>
<sequence length="114" mass="13387">MERGITIKFSRHASLDYDRISLYLTEDVYQFQAEQNFSKAIEALLGNLTAFPRMGSVYDNGRCLSREYRRINVGRYSIFYVYLEDKAVVEIHRILAGMADHTIFIKDETQMYDI</sequence>
<protein>
    <submittedName>
        <fullName evidence="1">Uncharacterized protein</fullName>
    </submittedName>
</protein>
<dbReference type="GeneID" id="99869108"/>
<gene>
    <name evidence="1" type="ORF">EP57_03615</name>
</gene>
<comment type="caution">
    <text evidence="1">The sequence shown here is derived from an EMBL/GenBank/DDBJ whole genome shotgun (WGS) entry which is preliminary data.</text>
</comment>
<dbReference type="EMBL" id="JNFA01000011">
    <property type="protein sequence ID" value="KGL42560.1"/>
    <property type="molecule type" value="Genomic_DNA"/>
</dbReference>
<proteinExistence type="predicted"/>
<accession>A0A099WEN3</accession>
<keyword evidence="2" id="KW-1185">Reference proteome</keyword>
<dbReference type="RefSeq" id="WP_036084311.1">
    <property type="nucleotide sequence ID" value="NZ_CBCSHQ010000001.1"/>
</dbReference>
<dbReference type="InterPro" id="IPR007712">
    <property type="entry name" value="RelE/ParE_toxin"/>
</dbReference>
<dbReference type="Pfam" id="PF05016">
    <property type="entry name" value="ParE_toxin"/>
    <property type="match status" value="1"/>
</dbReference>
<dbReference type="STRING" id="1552123.EP57_03615"/>
<evidence type="ECO:0000313" key="1">
    <source>
        <dbReference type="EMBL" id="KGL42560.1"/>
    </source>
</evidence>
<organism evidence="1 2">
    <name type="scientific">Listeria booriae</name>
    <dbReference type="NCBI Taxonomy" id="1552123"/>
    <lineage>
        <taxon>Bacteria</taxon>
        <taxon>Bacillati</taxon>
        <taxon>Bacillota</taxon>
        <taxon>Bacilli</taxon>
        <taxon>Bacillales</taxon>
        <taxon>Listeriaceae</taxon>
        <taxon>Listeria</taxon>
    </lineage>
</organism>
<dbReference type="Proteomes" id="UP000029844">
    <property type="component" value="Unassembled WGS sequence"/>
</dbReference>
<name>A0A099WEN3_9LIST</name>
<dbReference type="AlphaFoldDB" id="A0A099WEN3"/>
<evidence type="ECO:0000313" key="2">
    <source>
        <dbReference type="Proteomes" id="UP000029844"/>
    </source>
</evidence>
<dbReference type="Gene3D" id="3.30.2310.20">
    <property type="entry name" value="RelE-like"/>
    <property type="match status" value="1"/>
</dbReference>
<dbReference type="InterPro" id="IPR035093">
    <property type="entry name" value="RelE/ParE_toxin_dom_sf"/>
</dbReference>